<dbReference type="EMBL" id="JAFLWD010000051">
    <property type="protein sequence ID" value="MBO0441848.1"/>
    <property type="molecule type" value="Genomic_DNA"/>
</dbReference>
<feature type="transmembrane region" description="Helical" evidence="1">
    <location>
        <begin position="443"/>
        <end position="461"/>
    </location>
</feature>
<name>A0ABS3H3W9_9ENTE</name>
<feature type="transmembrane region" description="Helical" evidence="1">
    <location>
        <begin position="316"/>
        <end position="334"/>
    </location>
</feature>
<comment type="caution">
    <text evidence="2">The sequence shown here is derived from an EMBL/GenBank/DDBJ whole genome shotgun (WGS) entry which is preliminary data.</text>
</comment>
<feature type="transmembrane region" description="Helical" evidence="1">
    <location>
        <begin position="68"/>
        <end position="92"/>
    </location>
</feature>
<keyword evidence="1" id="KW-0472">Membrane</keyword>
<gene>
    <name evidence="2" type="ORF">JZO69_15890</name>
</gene>
<evidence type="ECO:0008006" key="4">
    <source>
        <dbReference type="Google" id="ProtNLM"/>
    </source>
</evidence>
<dbReference type="Proteomes" id="UP000664632">
    <property type="component" value="Unassembled WGS sequence"/>
</dbReference>
<feature type="transmembrane region" description="Helical" evidence="1">
    <location>
        <begin position="160"/>
        <end position="182"/>
    </location>
</feature>
<feature type="transmembrane region" description="Helical" evidence="1">
    <location>
        <begin position="113"/>
        <end position="140"/>
    </location>
</feature>
<proteinExistence type="predicted"/>
<accession>A0ABS3H3W9</accession>
<keyword evidence="3" id="KW-1185">Reference proteome</keyword>
<feature type="transmembrane region" description="Helical" evidence="1">
    <location>
        <begin position="194"/>
        <end position="217"/>
    </location>
</feature>
<feature type="transmembrane region" description="Helical" evidence="1">
    <location>
        <begin position="415"/>
        <end position="437"/>
    </location>
</feature>
<evidence type="ECO:0000256" key="1">
    <source>
        <dbReference type="SAM" id="Phobius"/>
    </source>
</evidence>
<organism evidence="2 3">
    <name type="scientific">Candidatus Enterococcus ikei</name>
    <dbReference type="NCBI Taxonomy" id="2815326"/>
    <lineage>
        <taxon>Bacteria</taxon>
        <taxon>Bacillati</taxon>
        <taxon>Bacillota</taxon>
        <taxon>Bacilli</taxon>
        <taxon>Lactobacillales</taxon>
        <taxon>Enterococcaceae</taxon>
        <taxon>Enterococcus</taxon>
    </lineage>
</organism>
<evidence type="ECO:0000313" key="2">
    <source>
        <dbReference type="EMBL" id="MBO0441848.1"/>
    </source>
</evidence>
<feature type="transmembrane region" description="Helical" evidence="1">
    <location>
        <begin position="237"/>
        <end position="259"/>
    </location>
</feature>
<protein>
    <recommendedName>
        <fullName evidence="4">ABC transporter permease</fullName>
    </recommendedName>
</protein>
<reference evidence="2 3" key="1">
    <citation type="submission" date="2021-03" db="EMBL/GenBank/DDBJ databases">
        <title>Enterococcal diversity collection.</title>
        <authorList>
            <person name="Gilmore M.S."/>
            <person name="Schwartzman J."/>
            <person name="Van Tyne D."/>
            <person name="Martin M."/>
            <person name="Earl A.M."/>
            <person name="Manson A.L."/>
            <person name="Straub T."/>
            <person name="Salamzade R."/>
            <person name="Saavedra J."/>
            <person name="Lebreton F."/>
            <person name="Prichula J."/>
            <person name="Schaufler K."/>
            <person name="Gaca A."/>
            <person name="Sgardioli B."/>
            <person name="Wagenaar J."/>
            <person name="Strong T."/>
        </authorList>
    </citation>
    <scope>NUCLEOTIDE SEQUENCE [LARGE SCALE GENOMIC DNA]</scope>
    <source>
        <strain evidence="2 3">DIV0869a</strain>
    </source>
</reference>
<keyword evidence="1" id="KW-1133">Transmembrane helix</keyword>
<keyword evidence="1" id="KW-0812">Transmembrane</keyword>
<feature type="transmembrane region" description="Helical" evidence="1">
    <location>
        <begin position="35"/>
        <end position="56"/>
    </location>
</feature>
<evidence type="ECO:0000313" key="3">
    <source>
        <dbReference type="Proteomes" id="UP000664632"/>
    </source>
</evidence>
<feature type="transmembrane region" description="Helical" evidence="1">
    <location>
        <begin position="354"/>
        <end position="374"/>
    </location>
</feature>
<feature type="transmembrane region" description="Helical" evidence="1">
    <location>
        <begin position="386"/>
        <end position="408"/>
    </location>
</feature>
<feature type="transmembrane region" description="Helical" evidence="1">
    <location>
        <begin position="285"/>
        <end position="310"/>
    </location>
</feature>
<sequence>MMRLTKVISLFKLFYLFFVRKVTNIGLLKKKMFRVLLLFIIVSLVSVVTIGIYLFLNEIGNQKLEAELILDVYTGNILMWTSIIFIFLKVLFMKSNQFLQMTFQLPVKNQERNTALLLFELVLSMICILLVSSGVVIAFIMKYQWIYIAKIFANVFFTSITIYLILQLIFSLLSWCVIVLHLQKFKTLIQFFSLLSVVAIFFVCYPIVIDNMLINYLDNIRNENVLLGYSFILKQTNFFVTSLVFLLISFCLAVGILFIPNNEYFTDNKNLPLKIKINKVNMFKLYFLCLYRNFENYSYMMISLTIYLYLLLFTNIQASLAFLIPTIVGIYLFIQTENIRWYYSKKEYNVFCDYFNLIFSQYLFLGIVSIPFVLVELFFKKNVKEMFSFCFVLFLSILLFTLIGILFPPKRENPFSVFVGFVVVITITFVLAVILLIFNWPAIVNGLIMLLLIIITIYYSLNGLKKLQEDIRHGKN</sequence>